<keyword evidence="2" id="KW-1185">Reference proteome</keyword>
<name>A0AAD4S1U5_9MAGN</name>
<feature type="non-terminal residue" evidence="1">
    <location>
        <position position="61"/>
    </location>
</feature>
<dbReference type="EMBL" id="JAJJMB010015449">
    <property type="protein sequence ID" value="KAI3854183.1"/>
    <property type="molecule type" value="Genomic_DNA"/>
</dbReference>
<dbReference type="AlphaFoldDB" id="A0AAD4S1U5"/>
<comment type="caution">
    <text evidence="1">The sequence shown here is derived from an EMBL/GenBank/DDBJ whole genome shotgun (WGS) entry which is preliminary data.</text>
</comment>
<protein>
    <submittedName>
        <fullName evidence="1">Uncharacterized protein</fullName>
    </submittedName>
</protein>
<sequence>MENDEDLIAVDQDKNARLDDEVVPPYNAKELSEEEISSIRPYIGKEFESPDEAYNFYNRYA</sequence>
<dbReference type="Proteomes" id="UP001202328">
    <property type="component" value="Unassembled WGS sequence"/>
</dbReference>
<evidence type="ECO:0000313" key="1">
    <source>
        <dbReference type="EMBL" id="KAI3854183.1"/>
    </source>
</evidence>
<gene>
    <name evidence="1" type="ORF">MKW98_024606</name>
</gene>
<organism evidence="1 2">
    <name type="scientific">Papaver atlanticum</name>
    <dbReference type="NCBI Taxonomy" id="357466"/>
    <lineage>
        <taxon>Eukaryota</taxon>
        <taxon>Viridiplantae</taxon>
        <taxon>Streptophyta</taxon>
        <taxon>Embryophyta</taxon>
        <taxon>Tracheophyta</taxon>
        <taxon>Spermatophyta</taxon>
        <taxon>Magnoliopsida</taxon>
        <taxon>Ranunculales</taxon>
        <taxon>Papaveraceae</taxon>
        <taxon>Papaveroideae</taxon>
        <taxon>Papaver</taxon>
    </lineage>
</organism>
<reference evidence="1" key="1">
    <citation type="submission" date="2022-04" db="EMBL/GenBank/DDBJ databases">
        <title>A functionally conserved STORR gene fusion in Papaver species that diverged 16.8 million years ago.</title>
        <authorList>
            <person name="Catania T."/>
        </authorList>
    </citation>
    <scope>NUCLEOTIDE SEQUENCE</scope>
    <source>
        <strain evidence="1">S-188037</strain>
    </source>
</reference>
<accession>A0AAD4S1U5</accession>
<proteinExistence type="predicted"/>
<evidence type="ECO:0000313" key="2">
    <source>
        <dbReference type="Proteomes" id="UP001202328"/>
    </source>
</evidence>